<dbReference type="InterPro" id="IPR020845">
    <property type="entry name" value="AMP-binding_CS"/>
</dbReference>
<evidence type="ECO:0000259" key="5">
    <source>
        <dbReference type="PROSITE" id="PS50075"/>
    </source>
</evidence>
<keyword evidence="7" id="KW-1185">Reference proteome</keyword>
<dbReference type="InterPro" id="IPR001242">
    <property type="entry name" value="Condensation_dom"/>
</dbReference>
<feature type="region of interest" description="Disordered" evidence="4">
    <location>
        <begin position="1021"/>
        <end position="1042"/>
    </location>
</feature>
<dbReference type="SUPFAM" id="SSF47336">
    <property type="entry name" value="ACP-like"/>
    <property type="match status" value="3"/>
</dbReference>
<feature type="compositionally biased region" description="Basic and acidic residues" evidence="4">
    <location>
        <begin position="1022"/>
        <end position="1037"/>
    </location>
</feature>
<organism evidence="6 7">
    <name type="scientific">Micromonospora parastrephiae</name>
    <dbReference type="NCBI Taxonomy" id="2806101"/>
    <lineage>
        <taxon>Bacteria</taxon>
        <taxon>Bacillati</taxon>
        <taxon>Actinomycetota</taxon>
        <taxon>Actinomycetes</taxon>
        <taxon>Micromonosporales</taxon>
        <taxon>Micromonosporaceae</taxon>
        <taxon>Micromonospora</taxon>
    </lineage>
</organism>
<dbReference type="Pfam" id="PF00550">
    <property type="entry name" value="PP-binding"/>
    <property type="match status" value="3"/>
</dbReference>
<dbReference type="SUPFAM" id="SSF56801">
    <property type="entry name" value="Acetyl-CoA synthetase-like"/>
    <property type="match status" value="1"/>
</dbReference>
<dbReference type="EMBL" id="JAEVHM010000003">
    <property type="protein sequence ID" value="MBM0230765.1"/>
    <property type="molecule type" value="Genomic_DNA"/>
</dbReference>
<dbReference type="InterPro" id="IPR045851">
    <property type="entry name" value="AMP-bd_C_sf"/>
</dbReference>
<dbReference type="PANTHER" id="PTHR45527:SF1">
    <property type="entry name" value="FATTY ACID SYNTHASE"/>
    <property type="match status" value="1"/>
</dbReference>
<sequence>MSGAAGRALRELFAEVLGVARVEDEDSFLALGGDSLKAVRLADRARADLGLTLTVRDLFDAPTVAALEATPRRSQTASTPPDAVPSNGRFPLTYAQRGLRFLERLELAGEILNLPLALRLRGPIDRHALRAALDDVVARHEAVRTIRSEAGGDTAQWVVDAGVAFQVEKVPEDELDARLAGLTAYTFDLAVEIPLRVWLLELGPTDHLLLLLTHRTAADEVSLGLLARDLATAYAARSTGCAPDWAERPGRFADFAHRQAAFALGAGGADPAAAARLAARAELLSGMPDELALPYDRPRPAVPTHRGEEIVFQLDAETHRDLVAAARAARGSLFMVIQAAVAVLLSRLGAGEDIPLGTVARGRTDTDLHDLVGPFANLMALRTDVSGAPSFVELLGRVRATNLDAYADVDIPFELLVGAVNPVRSLSRHPLFQVLVTARAEPGPVCLTGVDVRPHGRWPVAFRHDLSFAFAERPTEDGEPAGIELTVGYRVDVFDRATVRSVGERLLRVLTAVAADPARPVDRIEVLDPAERHRLLVEWNRARPAFEVPRRTLPELLETQVAHTPDLPAVQMGETVLTYAQLNARANQLARHLISRGVGPESIVALMMERSVDVIVALWATLKAGGAYLPIDPSYPADRIEFMHSDAAPVLTLTGSVEVGHLAATDITDADRLAPLRPAHPVYVIYTSGSTGRPKAVVMPGASLVSLLTWYRTALSPGRMAQFSSLSFDTSAFEVLVATTTGGALVVPPEEARRDIDFFARWLRDYEVHDMNLPNLVLDSLCESAERTGIELPELRMIAQGGEALTLSPRLKAFFEPERRRLDNYYGPTETHLAIAHSFPAKGADWPEEALLGRPIGNMRGYVLDGRLQPVPARVVGELYLAGEQLSRGYLNRPGATAARFVANPFDGPGSRMYRTGDLVRWTSDGHLVFLGRVDQQVKIRGFRLELGEIEAVLRRHPAVAQVAVLAVEDRPGVKRLVAYVVSESGPVDPAALREHVASTLPDYMVPWAFVQLDRMPLNPNRKLDRKALPKPTREATSRAPRTPVERTLCEIFARVLGVPAVSIDDSFFDLGGSSLRAVELTARVRAEFGVEPPLRVLFERPTPLGLAEHLASAVGTVGPAPVGAAEVPKQQTAKRPDPPQPQERAARVGGMFSDLLECGPVSEQDNFFALGGHSLLATRLINRIRDEFGVEVALKSLYESPTPAGIAGLLDRGRAARHALRARPR</sequence>
<dbReference type="InterPro" id="IPR010071">
    <property type="entry name" value="AA_adenyl_dom"/>
</dbReference>
<dbReference type="Gene3D" id="3.40.50.1820">
    <property type="entry name" value="alpha/beta hydrolase"/>
    <property type="match status" value="2"/>
</dbReference>
<keyword evidence="2" id="KW-0596">Phosphopantetheine</keyword>
<dbReference type="InterPro" id="IPR042099">
    <property type="entry name" value="ANL_N_sf"/>
</dbReference>
<comment type="cofactor">
    <cofactor evidence="1">
        <name>pantetheine 4'-phosphate</name>
        <dbReference type="ChEBI" id="CHEBI:47942"/>
    </cofactor>
</comment>
<dbReference type="InterPro" id="IPR025110">
    <property type="entry name" value="AMP-bd_C"/>
</dbReference>
<evidence type="ECO:0000313" key="6">
    <source>
        <dbReference type="EMBL" id="MBM0230765.1"/>
    </source>
</evidence>
<dbReference type="PANTHER" id="PTHR45527">
    <property type="entry name" value="NONRIBOSOMAL PEPTIDE SYNTHETASE"/>
    <property type="match status" value="1"/>
</dbReference>
<dbReference type="InterPro" id="IPR000873">
    <property type="entry name" value="AMP-dep_synth/lig_dom"/>
</dbReference>
<dbReference type="Pfam" id="PF00501">
    <property type="entry name" value="AMP-binding"/>
    <property type="match status" value="1"/>
</dbReference>
<dbReference type="Proteomes" id="UP000601027">
    <property type="component" value="Unassembled WGS sequence"/>
</dbReference>
<dbReference type="PROSITE" id="PS50075">
    <property type="entry name" value="CARRIER"/>
    <property type="match status" value="3"/>
</dbReference>
<protein>
    <submittedName>
        <fullName evidence="6">Amino acid adenylation domain-containing protein</fullName>
    </submittedName>
</protein>
<dbReference type="Pfam" id="PF13193">
    <property type="entry name" value="AMP-binding_C"/>
    <property type="match status" value="1"/>
</dbReference>
<name>A0ABS1XNB6_9ACTN</name>
<evidence type="ECO:0000256" key="4">
    <source>
        <dbReference type="SAM" id="MobiDB-lite"/>
    </source>
</evidence>
<dbReference type="Pfam" id="PF00668">
    <property type="entry name" value="Condensation"/>
    <property type="match status" value="1"/>
</dbReference>
<dbReference type="InterPro" id="IPR006162">
    <property type="entry name" value="Ppantetheine_attach_site"/>
</dbReference>
<feature type="domain" description="Carrier" evidence="5">
    <location>
        <begin position="1040"/>
        <end position="1115"/>
    </location>
</feature>
<dbReference type="NCBIfam" id="TIGR01733">
    <property type="entry name" value="AA-adenyl-dom"/>
    <property type="match status" value="1"/>
</dbReference>
<proteinExistence type="predicted"/>
<dbReference type="InterPro" id="IPR023213">
    <property type="entry name" value="CAT-like_dom_sf"/>
</dbReference>
<dbReference type="PROSITE" id="PS00012">
    <property type="entry name" value="PHOSPHOPANTETHEINE"/>
    <property type="match status" value="3"/>
</dbReference>
<dbReference type="CDD" id="cd19540">
    <property type="entry name" value="LCL_NRPS-like"/>
    <property type="match status" value="1"/>
</dbReference>
<dbReference type="SMART" id="SM00823">
    <property type="entry name" value="PKS_PP"/>
    <property type="match status" value="3"/>
</dbReference>
<feature type="domain" description="Carrier" evidence="5">
    <location>
        <begin position="1140"/>
        <end position="1215"/>
    </location>
</feature>
<dbReference type="Gene3D" id="3.30.300.30">
    <property type="match status" value="1"/>
</dbReference>
<dbReference type="PROSITE" id="PS00455">
    <property type="entry name" value="AMP_BINDING"/>
    <property type="match status" value="1"/>
</dbReference>
<reference evidence="6 7" key="1">
    <citation type="submission" date="2021-01" db="EMBL/GenBank/DDBJ databases">
        <title>Draft genome sequence of Micromonospora sp. strain STR1_7.</title>
        <authorList>
            <person name="Karlyshev A."/>
            <person name="Jawad R."/>
        </authorList>
    </citation>
    <scope>NUCLEOTIDE SEQUENCE [LARGE SCALE GENOMIC DNA]</scope>
    <source>
        <strain evidence="6 7">STR1-7</strain>
    </source>
</reference>
<dbReference type="Gene3D" id="3.30.559.10">
    <property type="entry name" value="Chloramphenicol acetyltransferase-like domain"/>
    <property type="match status" value="1"/>
</dbReference>
<evidence type="ECO:0000256" key="3">
    <source>
        <dbReference type="ARBA" id="ARBA00022553"/>
    </source>
</evidence>
<dbReference type="InterPro" id="IPR029058">
    <property type="entry name" value="AB_hydrolase_fold"/>
</dbReference>
<dbReference type="SUPFAM" id="SSF52777">
    <property type="entry name" value="CoA-dependent acyltransferases"/>
    <property type="match status" value="2"/>
</dbReference>
<keyword evidence="3" id="KW-0597">Phosphoprotein</keyword>
<dbReference type="InterPro" id="IPR020806">
    <property type="entry name" value="PKS_PP-bd"/>
</dbReference>
<gene>
    <name evidence="6" type="ORF">JNW91_02050</name>
</gene>
<dbReference type="Gene3D" id="1.10.1200.10">
    <property type="entry name" value="ACP-like"/>
    <property type="match status" value="1"/>
</dbReference>
<evidence type="ECO:0000313" key="7">
    <source>
        <dbReference type="Proteomes" id="UP000601027"/>
    </source>
</evidence>
<comment type="caution">
    <text evidence="6">The sequence shown here is derived from an EMBL/GenBank/DDBJ whole genome shotgun (WGS) entry which is preliminary data.</text>
</comment>
<dbReference type="InterPro" id="IPR009081">
    <property type="entry name" value="PP-bd_ACP"/>
</dbReference>
<dbReference type="InterPro" id="IPR036736">
    <property type="entry name" value="ACP-like_sf"/>
</dbReference>
<evidence type="ECO:0000256" key="2">
    <source>
        <dbReference type="ARBA" id="ARBA00022450"/>
    </source>
</evidence>
<dbReference type="Gene3D" id="3.40.50.12780">
    <property type="entry name" value="N-terminal domain of ligase-like"/>
    <property type="match status" value="1"/>
</dbReference>
<dbReference type="Gene3D" id="3.30.559.30">
    <property type="entry name" value="Nonribosomal peptide synthetase, condensation domain"/>
    <property type="match status" value="1"/>
</dbReference>
<accession>A0ABS1XNB6</accession>
<feature type="region of interest" description="Disordered" evidence="4">
    <location>
        <begin position="69"/>
        <end position="88"/>
    </location>
</feature>
<feature type="domain" description="Carrier" evidence="5">
    <location>
        <begin position="1"/>
        <end position="75"/>
    </location>
</feature>
<evidence type="ECO:0000256" key="1">
    <source>
        <dbReference type="ARBA" id="ARBA00001957"/>
    </source>
</evidence>
<feature type="region of interest" description="Disordered" evidence="4">
    <location>
        <begin position="1122"/>
        <end position="1146"/>
    </location>
</feature>
<dbReference type="RefSeq" id="WP_203173245.1">
    <property type="nucleotide sequence ID" value="NZ_JAEVHM010000003.1"/>
</dbReference>